<gene>
    <name evidence="2" type="ORF">AVDCRST_MAG41-350</name>
</gene>
<sequence>VARTTGYRGGVDAGSVLRAVRAGRGAGGGRPAGARAGPRPGADQGGGGRGEPGRLAVPQRPVPRGHAAAAAVRAGQRGGRAGGRGRARGGRTGAG</sequence>
<protein>
    <submittedName>
        <fullName evidence="2">Uncharacterized protein</fullName>
    </submittedName>
</protein>
<organism evidence="2">
    <name type="scientific">uncultured Mycobacteriales bacterium</name>
    <dbReference type="NCBI Taxonomy" id="581187"/>
    <lineage>
        <taxon>Bacteria</taxon>
        <taxon>Bacillati</taxon>
        <taxon>Actinomycetota</taxon>
        <taxon>Actinomycetes</taxon>
        <taxon>Mycobacteriales</taxon>
        <taxon>environmental samples</taxon>
    </lineage>
</organism>
<feature type="compositionally biased region" description="Low complexity" evidence="1">
    <location>
        <begin position="64"/>
        <end position="75"/>
    </location>
</feature>
<feature type="region of interest" description="Disordered" evidence="1">
    <location>
        <begin position="21"/>
        <end position="95"/>
    </location>
</feature>
<dbReference type="AlphaFoldDB" id="A0A6J4HAG0"/>
<evidence type="ECO:0000313" key="2">
    <source>
        <dbReference type="EMBL" id="CAA9217822.1"/>
    </source>
</evidence>
<reference evidence="2" key="1">
    <citation type="submission" date="2020-02" db="EMBL/GenBank/DDBJ databases">
        <authorList>
            <person name="Meier V. D."/>
        </authorList>
    </citation>
    <scope>NUCLEOTIDE SEQUENCE</scope>
    <source>
        <strain evidence="2">AVDCRST_MAG41</strain>
    </source>
</reference>
<feature type="non-terminal residue" evidence="2">
    <location>
        <position position="1"/>
    </location>
</feature>
<proteinExistence type="predicted"/>
<dbReference type="EMBL" id="CADCTP010000030">
    <property type="protein sequence ID" value="CAA9217822.1"/>
    <property type="molecule type" value="Genomic_DNA"/>
</dbReference>
<accession>A0A6J4HAG0</accession>
<evidence type="ECO:0000256" key="1">
    <source>
        <dbReference type="SAM" id="MobiDB-lite"/>
    </source>
</evidence>
<feature type="compositionally biased region" description="Low complexity" evidence="1">
    <location>
        <begin position="32"/>
        <end position="42"/>
    </location>
</feature>
<feature type="non-terminal residue" evidence="2">
    <location>
        <position position="95"/>
    </location>
</feature>
<name>A0A6J4HAG0_9ACTN</name>